<feature type="transmembrane region" description="Helical" evidence="4">
    <location>
        <begin position="388"/>
        <end position="414"/>
    </location>
</feature>
<feature type="transmembrane region" description="Helical" evidence="4">
    <location>
        <begin position="426"/>
        <end position="450"/>
    </location>
</feature>
<comment type="similarity">
    <text evidence="1 2">Belongs to the reduced folate carrier (RFC) transporter (TC 2.A.48) family.</text>
</comment>
<dbReference type="GO" id="GO:0005886">
    <property type="term" value="C:plasma membrane"/>
    <property type="evidence" value="ECO:0007669"/>
    <property type="project" value="UniProtKB-UniRule"/>
</dbReference>
<dbReference type="Gene3D" id="1.20.1250.20">
    <property type="entry name" value="MFS general substrate transporter like domains"/>
    <property type="match status" value="1"/>
</dbReference>
<accession>A0A8L7TGD3</accession>
<proteinExistence type="inferred from homology"/>
<sequence length="474" mass="54424">MHITQYFFKIFFRIYYHNALEIVLVSAIKEFRPATPFLTPYLISAPKNFTNVQLYSEIYPFWTYSYLVALVPSFFLTDILRYKPIVITEAVALCFTWILLIWGKTIWQMQIMQIAFGVASACELGYESYMFLMVDKKYYKLVSSYTRAATLTGRFFAYALAQFLISFNYGSYLLLNQISFGAVCVIIPIAIAFPPITKEIIDSKVESQGKKAVDDMRQKETSEDSSDKTAKAKDSGDAKTRDIKERMEEYSHFILHELKIFKRNKNVLKWSIWWALTSCGFYQITNYVQSLWATMQIISDNFNGITECINTLIGAMISFSLQYINKDWTVHDELILSITSIIIAVLLIIMSQIKSVIIAYILYVIITAIYTLLMTAACATIASELNSASYGFVFGLNTFVALLLETAITFAFADKHGFALPIREQFLVYGGYFAIIALIFVIIICSQYIIRWWRNQPDNTMHNNISSCDNSTYH</sequence>
<evidence type="ECO:0000313" key="6">
    <source>
        <dbReference type="WBParaSite" id="Bm7868.1"/>
    </source>
</evidence>
<dbReference type="Proteomes" id="UP000006672">
    <property type="component" value="Unassembled WGS sequence"/>
</dbReference>
<protein>
    <submittedName>
        <fullName evidence="6">Folate-like transporter 3, putative</fullName>
    </submittedName>
</protein>
<name>A0A8L7TGD3_BRUMA</name>
<feature type="transmembrane region" description="Helical" evidence="4">
    <location>
        <begin position="84"/>
        <end position="102"/>
    </location>
</feature>
<keyword evidence="2 4" id="KW-0472">Membrane</keyword>
<keyword evidence="5" id="KW-1185">Reference proteome</keyword>
<dbReference type="PIRSF" id="PIRSF028739">
    <property type="entry name" value="Folate_carrier"/>
    <property type="match status" value="1"/>
</dbReference>
<reference evidence="6" key="2">
    <citation type="submission" date="2022-04" db="UniProtKB">
        <authorList>
            <consortium name="WormBaseParasite"/>
        </authorList>
    </citation>
    <scope>IDENTIFICATION</scope>
</reference>
<feature type="transmembrane region" description="Helical" evidence="4">
    <location>
        <begin position="178"/>
        <end position="196"/>
    </location>
</feature>
<dbReference type="WBParaSite" id="Bm7868.1">
    <property type="protein sequence ID" value="Bm7868.1"/>
    <property type="gene ID" value="WBGene00228129"/>
</dbReference>
<dbReference type="SUPFAM" id="SSF103473">
    <property type="entry name" value="MFS general substrate transporter"/>
    <property type="match status" value="1"/>
</dbReference>
<feature type="region of interest" description="Disordered" evidence="3">
    <location>
        <begin position="211"/>
        <end position="239"/>
    </location>
</feature>
<evidence type="ECO:0000313" key="5">
    <source>
        <dbReference type="Proteomes" id="UP000006672"/>
    </source>
</evidence>
<feature type="transmembrane region" description="Helical" evidence="4">
    <location>
        <begin position="334"/>
        <end position="353"/>
    </location>
</feature>
<feature type="transmembrane region" description="Helical" evidence="4">
    <location>
        <begin position="360"/>
        <end position="382"/>
    </location>
</feature>
<evidence type="ECO:0000256" key="2">
    <source>
        <dbReference type="PIRNR" id="PIRNR028739"/>
    </source>
</evidence>
<dbReference type="PANTHER" id="PTHR10686">
    <property type="entry name" value="FOLATE TRANSPORTER"/>
    <property type="match status" value="1"/>
</dbReference>
<dbReference type="GO" id="GO:0090482">
    <property type="term" value="F:vitamin transmembrane transporter activity"/>
    <property type="evidence" value="ECO:0007669"/>
    <property type="project" value="InterPro"/>
</dbReference>
<dbReference type="PANTHER" id="PTHR10686:SF20">
    <property type="entry name" value="FOLATE TRANSPORTER 1"/>
    <property type="match status" value="1"/>
</dbReference>
<dbReference type="AlphaFoldDB" id="A0A8L7TGD3"/>
<keyword evidence="2" id="KW-0813">Transport</keyword>
<dbReference type="Pfam" id="PF01770">
    <property type="entry name" value="Folate_carrier"/>
    <property type="match status" value="1"/>
</dbReference>
<comment type="subcellular location">
    <subcellularLocation>
        <location evidence="2">Membrane</location>
        <topology evidence="2">Multi-pass membrane protein</topology>
    </subcellularLocation>
</comment>
<keyword evidence="4" id="KW-0812">Transmembrane</keyword>
<feature type="transmembrane region" description="Helical" evidence="4">
    <location>
        <begin position="267"/>
        <end position="285"/>
    </location>
</feature>
<dbReference type="InterPro" id="IPR036259">
    <property type="entry name" value="MFS_trans_sf"/>
</dbReference>
<organism evidence="5 6">
    <name type="scientific">Brugia malayi</name>
    <name type="common">Filarial nematode worm</name>
    <dbReference type="NCBI Taxonomy" id="6279"/>
    <lineage>
        <taxon>Eukaryota</taxon>
        <taxon>Metazoa</taxon>
        <taxon>Ecdysozoa</taxon>
        <taxon>Nematoda</taxon>
        <taxon>Chromadorea</taxon>
        <taxon>Rhabditida</taxon>
        <taxon>Spirurina</taxon>
        <taxon>Spiruromorpha</taxon>
        <taxon>Filarioidea</taxon>
        <taxon>Onchocercidae</taxon>
        <taxon>Brugia</taxon>
    </lineage>
</organism>
<feature type="transmembrane region" description="Helical" evidence="4">
    <location>
        <begin position="58"/>
        <end position="77"/>
    </location>
</feature>
<evidence type="ECO:0000256" key="1">
    <source>
        <dbReference type="ARBA" id="ARBA00005773"/>
    </source>
</evidence>
<reference evidence="5" key="1">
    <citation type="journal article" date="2007" name="Science">
        <title>Draft genome of the filarial nematode parasite Brugia malayi.</title>
        <authorList>
            <person name="Ghedin E."/>
            <person name="Wang S."/>
            <person name="Spiro D."/>
            <person name="Caler E."/>
            <person name="Zhao Q."/>
            <person name="Crabtree J."/>
            <person name="Allen J.E."/>
            <person name="Delcher A.L."/>
            <person name="Guiliano D.B."/>
            <person name="Miranda-Saavedra D."/>
            <person name="Angiuoli S.V."/>
            <person name="Creasy T."/>
            <person name="Amedeo P."/>
            <person name="Haas B."/>
            <person name="El-Sayed N.M."/>
            <person name="Wortman J.R."/>
            <person name="Feldblyum T."/>
            <person name="Tallon L."/>
            <person name="Schatz M."/>
            <person name="Shumway M."/>
            <person name="Koo H."/>
            <person name="Salzberg S.L."/>
            <person name="Schobel S."/>
            <person name="Pertea M."/>
            <person name="Pop M."/>
            <person name="White O."/>
            <person name="Barton G.J."/>
            <person name="Carlow C.K."/>
            <person name="Crawford M.J."/>
            <person name="Daub J."/>
            <person name="Dimmic M.W."/>
            <person name="Estes C.F."/>
            <person name="Foster J.M."/>
            <person name="Ganatra M."/>
            <person name="Gregory W.F."/>
            <person name="Johnson N.M."/>
            <person name="Jin J."/>
            <person name="Komuniecki R."/>
            <person name="Korf I."/>
            <person name="Kumar S."/>
            <person name="Laney S."/>
            <person name="Li B.W."/>
            <person name="Li W."/>
            <person name="Lindblom T.H."/>
            <person name="Lustigman S."/>
            <person name="Ma D."/>
            <person name="Maina C.V."/>
            <person name="Martin D.M."/>
            <person name="McCarter J.P."/>
            <person name="McReynolds L."/>
            <person name="Mitreva M."/>
            <person name="Nutman T.B."/>
            <person name="Parkinson J."/>
            <person name="Peregrin-Alvarez J.M."/>
            <person name="Poole C."/>
            <person name="Ren Q."/>
            <person name="Saunders L."/>
            <person name="Sluder A.E."/>
            <person name="Smith K."/>
            <person name="Stanke M."/>
            <person name="Unnasch T.R."/>
            <person name="Ware J."/>
            <person name="Wei A.D."/>
            <person name="Weil G."/>
            <person name="Williams D.J."/>
            <person name="Zhang Y."/>
            <person name="Williams S.A."/>
            <person name="Fraser-Liggett C."/>
            <person name="Slatko B."/>
            <person name="Blaxter M.L."/>
            <person name="Scott A.L."/>
        </authorList>
    </citation>
    <scope>NUCLEOTIDE SEQUENCE</scope>
    <source>
        <strain evidence="5">FR3</strain>
    </source>
</reference>
<dbReference type="NCBIfam" id="TIGR00806">
    <property type="entry name" value="rfc"/>
    <property type="match status" value="1"/>
</dbReference>
<evidence type="ECO:0000256" key="3">
    <source>
        <dbReference type="SAM" id="MobiDB-lite"/>
    </source>
</evidence>
<evidence type="ECO:0000256" key="4">
    <source>
        <dbReference type="SAM" id="Phobius"/>
    </source>
</evidence>
<keyword evidence="4" id="KW-1133">Transmembrane helix</keyword>
<dbReference type="InterPro" id="IPR002666">
    <property type="entry name" value="Folate_carrier"/>
</dbReference>